<dbReference type="NCBIfam" id="TIGR02679">
    <property type="entry name" value="TIGR02679 family protein"/>
    <property type="match status" value="1"/>
</dbReference>
<evidence type="ECO:0000259" key="2">
    <source>
        <dbReference type="Pfam" id="PF11796"/>
    </source>
</evidence>
<evidence type="ECO:0000313" key="3">
    <source>
        <dbReference type="EMBL" id="MDC8014441.1"/>
    </source>
</evidence>
<feature type="domain" description="Conserved hypothetical protein CHP02679 N terminus" evidence="2">
    <location>
        <begin position="37"/>
        <end position="233"/>
    </location>
</feature>
<feature type="domain" description="DUF2399" evidence="1">
    <location>
        <begin position="253"/>
        <end position="404"/>
    </location>
</feature>
<dbReference type="Pfam" id="PF11796">
    <property type="entry name" value="DUF3323"/>
    <property type="match status" value="1"/>
</dbReference>
<dbReference type="InterPro" id="IPR013495">
    <property type="entry name" value="CHP02679"/>
</dbReference>
<evidence type="ECO:0000313" key="4">
    <source>
        <dbReference type="Proteomes" id="UP001139971"/>
    </source>
</evidence>
<sequence length="407" mass="43456">MNGAGSERLERLLGGDALAGLRKRLRRRFEDDAMPATLRIGNLSDAEHAALAALTGRPSPYRRSLNVDVAAVDTALAATGIAASLRDALERLDGPIVSRSALRTSVELRWRRVFEAPASPLLAALLAGADGRSVLRRLAQGDGEYADRLRDDADRVLRQLPQAGTARALLAAQTLGDAHALDNGRSIATLVLAALRLRHGAPPEAEVRSRELWAGAGVLVNELARPALFLNLPVLPDRSGDGRRTRYGAPDYIALRELVRTPPRWNVRGVDLYVCENPNIVAIAADRLGDRCAPLVCTDGMPAAAQRVLLAQLAAAGARLFYHGDFDWPGLHIGNFVMRTFAARPWRFTAADYREALSGLPGGRTELGGAAVAASWDDELSAAMATCRIGVPEEAIADVLAGDLATA</sequence>
<accession>A0A9X4BIW6</accession>
<protein>
    <submittedName>
        <fullName evidence="3">TIGR02679 family protein</fullName>
    </submittedName>
</protein>
<reference evidence="3" key="1">
    <citation type="submission" date="2023-02" db="EMBL/GenBank/DDBJ databases">
        <title>Tahibacter soli sp. nov. isolated from soil.</title>
        <authorList>
            <person name="Baek J.H."/>
            <person name="Lee J.K."/>
            <person name="Choi D.G."/>
            <person name="Jeon C.O."/>
        </authorList>
    </citation>
    <scope>NUCLEOTIDE SEQUENCE</scope>
    <source>
        <strain evidence="3">BL</strain>
    </source>
</reference>
<dbReference type="Pfam" id="PF09664">
    <property type="entry name" value="DUF2399"/>
    <property type="match status" value="1"/>
</dbReference>
<dbReference type="InterPro" id="IPR024465">
    <property type="entry name" value="DUF2399"/>
</dbReference>
<dbReference type="EMBL" id="JAOVZO020000018">
    <property type="protein sequence ID" value="MDC8014441.1"/>
    <property type="molecule type" value="Genomic_DNA"/>
</dbReference>
<dbReference type="RefSeq" id="WP_263544006.1">
    <property type="nucleotide sequence ID" value="NZ_JAOVZO020000018.1"/>
</dbReference>
<organism evidence="3 4">
    <name type="scientific">Tahibacter soli</name>
    <dbReference type="NCBI Taxonomy" id="2983605"/>
    <lineage>
        <taxon>Bacteria</taxon>
        <taxon>Pseudomonadati</taxon>
        <taxon>Pseudomonadota</taxon>
        <taxon>Gammaproteobacteria</taxon>
        <taxon>Lysobacterales</taxon>
        <taxon>Rhodanobacteraceae</taxon>
        <taxon>Tahibacter</taxon>
    </lineage>
</organism>
<dbReference type="InterPro" id="IPR024466">
    <property type="entry name" value="CHP02679_N"/>
</dbReference>
<gene>
    <name evidence="3" type="ORF">OD750_018000</name>
</gene>
<evidence type="ECO:0000259" key="1">
    <source>
        <dbReference type="Pfam" id="PF09664"/>
    </source>
</evidence>
<name>A0A9X4BIW6_9GAMM</name>
<dbReference type="Proteomes" id="UP001139971">
    <property type="component" value="Unassembled WGS sequence"/>
</dbReference>
<keyword evidence="4" id="KW-1185">Reference proteome</keyword>
<comment type="caution">
    <text evidence="3">The sequence shown here is derived from an EMBL/GenBank/DDBJ whole genome shotgun (WGS) entry which is preliminary data.</text>
</comment>
<dbReference type="AlphaFoldDB" id="A0A9X4BIW6"/>
<proteinExistence type="predicted"/>